<comment type="caution">
    <text evidence="2">The sequence shown here is derived from an EMBL/GenBank/DDBJ whole genome shotgun (WGS) entry which is preliminary data.</text>
</comment>
<dbReference type="InterPro" id="IPR005135">
    <property type="entry name" value="Endo/exonuclease/phosphatase"/>
</dbReference>
<sequence>MNRVKFLALLEPKVIFDERFYTRRLGFHKGIANCSNYIWLFVDFDVELEVIWDHDQFIHFTMRTNFLDTPLQCTIVYASCSRAGRRELWECIRQIAADVNDEPWLIGGDFNIILTAQEKRGGAQPKFRAMEEFADMVMECGLIDAGYEGSEYTWSNRITWERLDRFMFSEAWLEIFTSTRIIHLSRTWSDHAPLLINLESSSSKPPSSFRFMRMWTKHHDFLKAVEQSWNAPTGAYGLINLQQKLYRLKDHLKWWNKNVFGDLFENMRNAQEQVSQKEKAYDADPCEETLIALNQANALFTKLLAMEEDFWRQKATCKWIEEGERNTKYFQSLVKKKKIRTRYIPYAMKVSKYLERTRSRNQLLSSSRNSCLMMYPSNPTIWIAFLSAFPQEITISFAAPLHRRDQSFSL</sequence>
<reference evidence="2" key="2">
    <citation type="journal article" date="2024" name="Plant">
        <title>Genomic evolution and insights into agronomic trait innovations of Sesamum species.</title>
        <authorList>
            <person name="Miao H."/>
            <person name="Wang L."/>
            <person name="Qu L."/>
            <person name="Liu H."/>
            <person name="Sun Y."/>
            <person name="Le M."/>
            <person name="Wang Q."/>
            <person name="Wei S."/>
            <person name="Zheng Y."/>
            <person name="Lin W."/>
            <person name="Duan Y."/>
            <person name="Cao H."/>
            <person name="Xiong S."/>
            <person name="Wang X."/>
            <person name="Wei L."/>
            <person name="Li C."/>
            <person name="Ma Q."/>
            <person name="Ju M."/>
            <person name="Zhao R."/>
            <person name="Li G."/>
            <person name="Mu C."/>
            <person name="Tian Q."/>
            <person name="Mei H."/>
            <person name="Zhang T."/>
            <person name="Gao T."/>
            <person name="Zhang H."/>
        </authorList>
    </citation>
    <scope>NUCLEOTIDE SEQUENCE</scope>
    <source>
        <strain evidence="2">G02</strain>
    </source>
</reference>
<dbReference type="PANTHER" id="PTHR33710:SF62">
    <property type="entry name" value="DUF4283 DOMAIN PROTEIN"/>
    <property type="match status" value="1"/>
</dbReference>
<evidence type="ECO:0000259" key="1">
    <source>
        <dbReference type="Pfam" id="PF03372"/>
    </source>
</evidence>
<gene>
    <name evidence="2" type="ORF">Sradi_7233400</name>
</gene>
<proteinExistence type="predicted"/>
<name>A0AAW2IN88_SESRA</name>
<dbReference type="SUPFAM" id="SSF56219">
    <property type="entry name" value="DNase I-like"/>
    <property type="match status" value="1"/>
</dbReference>
<dbReference type="Gene3D" id="3.60.10.10">
    <property type="entry name" value="Endonuclease/exonuclease/phosphatase"/>
    <property type="match status" value="1"/>
</dbReference>
<dbReference type="EMBL" id="JACGWJ010001298">
    <property type="protein sequence ID" value="KAL0283312.1"/>
    <property type="molecule type" value="Genomic_DNA"/>
</dbReference>
<protein>
    <recommendedName>
        <fullName evidence="1">Endonuclease/exonuclease/phosphatase domain-containing protein</fullName>
    </recommendedName>
</protein>
<reference evidence="2" key="1">
    <citation type="submission" date="2020-06" db="EMBL/GenBank/DDBJ databases">
        <authorList>
            <person name="Li T."/>
            <person name="Hu X."/>
            <person name="Zhang T."/>
            <person name="Song X."/>
            <person name="Zhang H."/>
            <person name="Dai N."/>
            <person name="Sheng W."/>
            <person name="Hou X."/>
            <person name="Wei L."/>
        </authorList>
    </citation>
    <scope>NUCLEOTIDE SEQUENCE</scope>
    <source>
        <strain evidence="2">G02</strain>
        <tissue evidence="2">Leaf</tissue>
    </source>
</reference>
<dbReference type="GO" id="GO:0003824">
    <property type="term" value="F:catalytic activity"/>
    <property type="evidence" value="ECO:0007669"/>
    <property type="project" value="InterPro"/>
</dbReference>
<dbReference type="PANTHER" id="PTHR33710">
    <property type="entry name" value="BNAC02G09200D PROTEIN"/>
    <property type="match status" value="1"/>
</dbReference>
<dbReference type="Pfam" id="PF03372">
    <property type="entry name" value="Exo_endo_phos"/>
    <property type="match status" value="1"/>
</dbReference>
<evidence type="ECO:0000313" key="2">
    <source>
        <dbReference type="EMBL" id="KAL0283312.1"/>
    </source>
</evidence>
<dbReference type="InterPro" id="IPR036691">
    <property type="entry name" value="Endo/exonu/phosph_ase_sf"/>
</dbReference>
<organism evidence="2">
    <name type="scientific">Sesamum radiatum</name>
    <name type="common">Black benniseed</name>
    <dbReference type="NCBI Taxonomy" id="300843"/>
    <lineage>
        <taxon>Eukaryota</taxon>
        <taxon>Viridiplantae</taxon>
        <taxon>Streptophyta</taxon>
        <taxon>Embryophyta</taxon>
        <taxon>Tracheophyta</taxon>
        <taxon>Spermatophyta</taxon>
        <taxon>Magnoliopsida</taxon>
        <taxon>eudicotyledons</taxon>
        <taxon>Gunneridae</taxon>
        <taxon>Pentapetalae</taxon>
        <taxon>asterids</taxon>
        <taxon>lamiids</taxon>
        <taxon>Lamiales</taxon>
        <taxon>Pedaliaceae</taxon>
        <taxon>Sesamum</taxon>
    </lineage>
</organism>
<accession>A0AAW2IN88</accession>
<feature type="domain" description="Endonuclease/exonuclease/phosphatase" evidence="1">
    <location>
        <begin position="35"/>
        <end position="191"/>
    </location>
</feature>
<dbReference type="AlphaFoldDB" id="A0AAW2IN88"/>